<proteinExistence type="predicted"/>
<gene>
    <name evidence="1" type="ORF">E0F89_13020</name>
</gene>
<name>A0A4V2YTV8_9FLAO</name>
<evidence type="ECO:0000313" key="1">
    <source>
        <dbReference type="EMBL" id="TDD75317.1"/>
    </source>
</evidence>
<dbReference type="EMBL" id="SMFM01000006">
    <property type="protein sequence ID" value="TDD75317.1"/>
    <property type="molecule type" value="Genomic_DNA"/>
</dbReference>
<dbReference type="Proteomes" id="UP000295278">
    <property type="component" value="Unassembled WGS sequence"/>
</dbReference>
<protein>
    <submittedName>
        <fullName evidence="1">Uncharacterized protein</fullName>
    </submittedName>
</protein>
<organism evidence="1 2">
    <name type="scientific">Flavobacterium caseinilyticum</name>
    <dbReference type="NCBI Taxonomy" id="2541732"/>
    <lineage>
        <taxon>Bacteria</taxon>
        <taxon>Pseudomonadati</taxon>
        <taxon>Bacteroidota</taxon>
        <taxon>Flavobacteriia</taxon>
        <taxon>Flavobacteriales</taxon>
        <taxon>Flavobacteriaceae</taxon>
        <taxon>Flavobacterium</taxon>
    </lineage>
</organism>
<accession>A0A4V2YTV8</accession>
<reference evidence="1 2" key="1">
    <citation type="submission" date="2019-03" db="EMBL/GenBank/DDBJ databases">
        <title>Flavobacterium AT-3-2 sp. nov., isolated from arctic soil.</title>
        <authorList>
            <person name="Chaudhary D.K."/>
        </authorList>
    </citation>
    <scope>NUCLEOTIDE SEQUENCE [LARGE SCALE GENOMIC DNA]</scope>
    <source>
        <strain evidence="1 2">AT-3-2</strain>
    </source>
</reference>
<sequence>MDCNKRVRCKKCWTIND</sequence>
<dbReference type="AlphaFoldDB" id="A0A4V2YTV8"/>
<comment type="caution">
    <text evidence="1">The sequence shown here is derived from an EMBL/GenBank/DDBJ whole genome shotgun (WGS) entry which is preliminary data.</text>
</comment>
<evidence type="ECO:0000313" key="2">
    <source>
        <dbReference type="Proteomes" id="UP000295278"/>
    </source>
</evidence>
<keyword evidence="2" id="KW-1185">Reference proteome</keyword>